<gene>
    <name evidence="2" type="ORF">DFH08DRAFT_459463</name>
</gene>
<protein>
    <recommendedName>
        <fullName evidence="4">F-box domain-containing protein</fullName>
    </recommendedName>
</protein>
<comment type="caution">
    <text evidence="2">The sequence shown here is derived from an EMBL/GenBank/DDBJ whole genome shotgun (WGS) entry which is preliminary data.</text>
</comment>
<name>A0AAD7AE25_9AGAR</name>
<dbReference type="EMBL" id="JARIHO010000008">
    <property type="protein sequence ID" value="KAJ7356481.1"/>
    <property type="molecule type" value="Genomic_DNA"/>
</dbReference>
<evidence type="ECO:0000313" key="3">
    <source>
        <dbReference type="Proteomes" id="UP001218218"/>
    </source>
</evidence>
<feature type="region of interest" description="Disordered" evidence="1">
    <location>
        <begin position="1"/>
        <end position="26"/>
    </location>
</feature>
<evidence type="ECO:0000256" key="1">
    <source>
        <dbReference type="SAM" id="MobiDB-lite"/>
    </source>
</evidence>
<evidence type="ECO:0000313" key="2">
    <source>
        <dbReference type="EMBL" id="KAJ7356481.1"/>
    </source>
</evidence>
<sequence length="350" mass="39516">MSTLADRAHVSPSESRCQEQHSPPALQSERKLVLEQPSKYPVLTLPTEIIIEVFMHFLPTYPLCPPLTGLDSPTLLTQICHEWREIALGTATLWRAISLNDHTIPFEHQAHLCNMWLSRSLCHPLSIDIYEDIVNPLRTAELLSALVLHRARWQHLNLHRLSISLLRMIEPGPTPLLRSLNLFLTDYELDLVTTTNVVFREAHLLRTVVLNDYAAEYLALPWAQLTALTLRGVFPRECVPVLQHASNLVHCELNLVNESVDTPDISLPSLQSLTLTGRSVTGYLETLIAPALLELEIPESFLGPNSIDTLTSFMSKSRCKLRALCITQYASVSRDLFYKAFPLIAVCFEE</sequence>
<dbReference type="Proteomes" id="UP001218218">
    <property type="component" value="Unassembled WGS sequence"/>
</dbReference>
<dbReference type="AlphaFoldDB" id="A0AAD7AE25"/>
<evidence type="ECO:0008006" key="4">
    <source>
        <dbReference type="Google" id="ProtNLM"/>
    </source>
</evidence>
<accession>A0AAD7AE25</accession>
<reference evidence="2" key="1">
    <citation type="submission" date="2023-03" db="EMBL/GenBank/DDBJ databases">
        <title>Massive genome expansion in bonnet fungi (Mycena s.s.) driven by repeated elements and novel gene families across ecological guilds.</title>
        <authorList>
            <consortium name="Lawrence Berkeley National Laboratory"/>
            <person name="Harder C.B."/>
            <person name="Miyauchi S."/>
            <person name="Viragh M."/>
            <person name="Kuo A."/>
            <person name="Thoen E."/>
            <person name="Andreopoulos B."/>
            <person name="Lu D."/>
            <person name="Skrede I."/>
            <person name="Drula E."/>
            <person name="Henrissat B."/>
            <person name="Morin E."/>
            <person name="Kohler A."/>
            <person name="Barry K."/>
            <person name="LaButti K."/>
            <person name="Morin E."/>
            <person name="Salamov A."/>
            <person name="Lipzen A."/>
            <person name="Mereny Z."/>
            <person name="Hegedus B."/>
            <person name="Baldrian P."/>
            <person name="Stursova M."/>
            <person name="Weitz H."/>
            <person name="Taylor A."/>
            <person name="Grigoriev I.V."/>
            <person name="Nagy L.G."/>
            <person name="Martin F."/>
            <person name="Kauserud H."/>
        </authorList>
    </citation>
    <scope>NUCLEOTIDE SEQUENCE</scope>
    <source>
        <strain evidence="2">CBHHK002</strain>
    </source>
</reference>
<organism evidence="2 3">
    <name type="scientific">Mycena albidolilacea</name>
    <dbReference type="NCBI Taxonomy" id="1033008"/>
    <lineage>
        <taxon>Eukaryota</taxon>
        <taxon>Fungi</taxon>
        <taxon>Dikarya</taxon>
        <taxon>Basidiomycota</taxon>
        <taxon>Agaricomycotina</taxon>
        <taxon>Agaricomycetes</taxon>
        <taxon>Agaricomycetidae</taxon>
        <taxon>Agaricales</taxon>
        <taxon>Marasmiineae</taxon>
        <taxon>Mycenaceae</taxon>
        <taxon>Mycena</taxon>
    </lineage>
</organism>
<proteinExistence type="predicted"/>
<keyword evidence="3" id="KW-1185">Reference proteome</keyword>